<dbReference type="Gene3D" id="3.30.1330.30">
    <property type="match status" value="1"/>
</dbReference>
<evidence type="ECO:0000313" key="2">
    <source>
        <dbReference type="EMBL" id="HDW51275.1"/>
    </source>
</evidence>
<dbReference type="GO" id="GO:0005840">
    <property type="term" value="C:ribosome"/>
    <property type="evidence" value="ECO:0007669"/>
    <property type="project" value="UniProtKB-KW"/>
</dbReference>
<dbReference type="SUPFAM" id="SSF55315">
    <property type="entry name" value="L30e-like"/>
    <property type="match status" value="1"/>
</dbReference>
<feature type="domain" description="Ribosomal protein eL8/eL30/eS12/Gadd45" evidence="1">
    <location>
        <begin position="7"/>
        <end position="82"/>
    </location>
</feature>
<organism evidence="2">
    <name type="scientific">Ammonifex degensii</name>
    <dbReference type="NCBI Taxonomy" id="42838"/>
    <lineage>
        <taxon>Bacteria</taxon>
        <taxon>Bacillati</taxon>
        <taxon>Bacillota</taxon>
        <taxon>Clostridia</taxon>
        <taxon>Thermoanaerobacterales</taxon>
        <taxon>Thermoanaerobacteraceae</taxon>
        <taxon>Ammonifex</taxon>
    </lineage>
</organism>
<proteinExistence type="predicted"/>
<keyword evidence="2" id="KW-0687">Ribonucleoprotein</keyword>
<name>A0A7C1JEL3_9THEO</name>
<comment type="caution">
    <text evidence="2">The sequence shown here is derived from an EMBL/GenBank/DDBJ whole genome shotgun (WGS) entry which is preliminary data.</text>
</comment>
<dbReference type="InterPro" id="IPR004038">
    <property type="entry name" value="Ribosomal_eL8/eL30/eS12/Gad45"/>
</dbReference>
<dbReference type="AlphaFoldDB" id="A0A7C1JEL3"/>
<gene>
    <name evidence="2" type="ORF">ENQ35_00765</name>
</gene>
<accession>A0A7C1JEL3</accession>
<dbReference type="EMBL" id="DSMV01000051">
    <property type="protein sequence ID" value="HDW51275.1"/>
    <property type="molecule type" value="Genomic_DNA"/>
</dbReference>
<keyword evidence="2" id="KW-0689">Ribosomal protein</keyword>
<reference evidence="2" key="1">
    <citation type="journal article" date="2020" name="mSystems">
        <title>Genome- and Community-Level Interaction Insights into Carbon Utilization and Element Cycling Functions of Hydrothermarchaeota in Hydrothermal Sediment.</title>
        <authorList>
            <person name="Zhou Z."/>
            <person name="Liu Y."/>
            <person name="Xu W."/>
            <person name="Pan J."/>
            <person name="Luo Z.H."/>
            <person name="Li M."/>
        </authorList>
    </citation>
    <scope>NUCLEOTIDE SEQUENCE [LARGE SCALE GENOMIC DNA]</scope>
    <source>
        <strain evidence="2">SpSt-301</strain>
    </source>
</reference>
<evidence type="ECO:0000259" key="1">
    <source>
        <dbReference type="Pfam" id="PF01248"/>
    </source>
</evidence>
<dbReference type="Pfam" id="PF01248">
    <property type="entry name" value="Ribosomal_L7Ae"/>
    <property type="match status" value="1"/>
</dbReference>
<sequence>MPYERLVSARKKVVGSKETLKSIERGQAKIVFVAKNADRRITEPIVRACYARGTPVEEVPSMRELGKACGISVNCASAAVIED</sequence>
<protein>
    <submittedName>
        <fullName evidence="2">50S ribosomal protein L7Ae-like protein</fullName>
    </submittedName>
</protein>
<dbReference type="PRINTS" id="PR00884">
    <property type="entry name" value="RIBOSOMALHS6"/>
</dbReference>
<dbReference type="InterPro" id="IPR029064">
    <property type="entry name" value="Ribosomal_eL30-like_sf"/>
</dbReference>